<reference evidence="2" key="1">
    <citation type="submission" date="2016-02" db="EMBL/GenBank/DDBJ databases">
        <title>WGS assembly of Manihot esculenta.</title>
        <authorList>
            <person name="Bredeson J.V."/>
            <person name="Prochnik S.E."/>
            <person name="Lyons J.B."/>
            <person name="Schmutz J."/>
            <person name="Grimwood J."/>
            <person name="Vrebalov J."/>
            <person name="Bart R.S."/>
            <person name="Amuge T."/>
            <person name="Ferguson M.E."/>
            <person name="Green R."/>
            <person name="Putnam N."/>
            <person name="Stites J."/>
            <person name="Rounsley S."/>
            <person name="Rokhsar D.S."/>
        </authorList>
    </citation>
    <scope>NUCLEOTIDE SEQUENCE [LARGE SCALE GENOMIC DNA]</scope>
    <source>
        <tissue evidence="2">Leaf</tissue>
    </source>
</reference>
<dbReference type="Gene3D" id="3.10.50.40">
    <property type="match status" value="1"/>
</dbReference>
<keyword evidence="1" id="KW-0732">Signal</keyword>
<sequence>MATRSLNRILATVMISSAALSLTPKPAFAYLTHPASTDSIIFDAKEKMKTMGYHSFFTQKDHESSGDKGNEMQDEIKCGNVVSRLFQMVNKDYKCPTLDHSVSELSKTNCGTFPLEKGKLLKKVLEDENYHVEKMYSSEVWYRDVKKGKGAIATDDQILQLRIHYNLYNDAGDALFNSLEHKTSSVEVHLCDHIFGPGVVKAIKDMRVGGIRRIILPEEYAPMISKRGTPNIKAYGVMDVELVAVCASPDLVTKQIIGKEHVSGGLYILDAWVPQLVACSSVMSPFEAHCRF</sequence>
<name>A0A2C9UV96_MANES</name>
<feature type="signal peptide" evidence="1">
    <location>
        <begin position="1"/>
        <end position="29"/>
    </location>
</feature>
<dbReference type="PANTHER" id="PTHR47414:SF1">
    <property type="entry name" value="PEPTIDYL-PROLYL CIS-TRANS ISOMERASE FKBP20-2, CHLOROPLASTIC"/>
    <property type="match status" value="1"/>
</dbReference>
<gene>
    <name evidence="2" type="ORF">MANES_12G060100</name>
</gene>
<accession>A0A2C9UV96</accession>
<evidence type="ECO:0000256" key="1">
    <source>
        <dbReference type="SAM" id="SignalP"/>
    </source>
</evidence>
<evidence type="ECO:0000313" key="2">
    <source>
        <dbReference type="EMBL" id="OAY34954.1"/>
    </source>
</evidence>
<dbReference type="InterPro" id="IPR044239">
    <property type="entry name" value="FKBP20-2-like"/>
</dbReference>
<protein>
    <recommendedName>
        <fullName evidence="3">Peptidylprolyl isomerase</fullName>
    </recommendedName>
</protein>
<dbReference type="GO" id="GO:0010207">
    <property type="term" value="P:photosystem II assembly"/>
    <property type="evidence" value="ECO:0000318"/>
    <property type="project" value="GO_Central"/>
</dbReference>
<proteinExistence type="predicted"/>
<dbReference type="STRING" id="3983.A0A2C9UV96"/>
<evidence type="ECO:0008006" key="3">
    <source>
        <dbReference type="Google" id="ProtNLM"/>
    </source>
</evidence>
<organism evidence="2">
    <name type="scientific">Manihot esculenta</name>
    <name type="common">Cassava</name>
    <name type="synonym">Jatropha manihot</name>
    <dbReference type="NCBI Taxonomy" id="3983"/>
    <lineage>
        <taxon>Eukaryota</taxon>
        <taxon>Viridiplantae</taxon>
        <taxon>Streptophyta</taxon>
        <taxon>Embryophyta</taxon>
        <taxon>Tracheophyta</taxon>
        <taxon>Spermatophyta</taxon>
        <taxon>Magnoliopsida</taxon>
        <taxon>eudicotyledons</taxon>
        <taxon>Gunneridae</taxon>
        <taxon>Pentapetalae</taxon>
        <taxon>rosids</taxon>
        <taxon>fabids</taxon>
        <taxon>Malpighiales</taxon>
        <taxon>Euphorbiaceae</taxon>
        <taxon>Crotonoideae</taxon>
        <taxon>Manihoteae</taxon>
        <taxon>Manihot</taxon>
    </lineage>
</organism>
<dbReference type="InterPro" id="IPR046357">
    <property type="entry name" value="PPIase_dom_sf"/>
</dbReference>
<feature type="chain" id="PRO_5012406529" description="Peptidylprolyl isomerase" evidence="1">
    <location>
        <begin position="30"/>
        <end position="292"/>
    </location>
</feature>
<dbReference type="GO" id="GO:0003755">
    <property type="term" value="F:peptidyl-prolyl cis-trans isomerase activity"/>
    <property type="evidence" value="ECO:0000318"/>
    <property type="project" value="GO_Central"/>
</dbReference>
<dbReference type="EMBL" id="CM004398">
    <property type="protein sequence ID" value="OAY34954.1"/>
    <property type="molecule type" value="Genomic_DNA"/>
</dbReference>
<dbReference type="PANTHER" id="PTHR47414">
    <property type="entry name" value="PEPTIDYL-PROLYL CIS-TRANS ISOMERASE FKBP20-2, CHLOROPLASTIC"/>
    <property type="match status" value="1"/>
</dbReference>
<dbReference type="AlphaFoldDB" id="A0A2C9UV96"/>
<dbReference type="SUPFAM" id="SSF54534">
    <property type="entry name" value="FKBP-like"/>
    <property type="match status" value="1"/>
</dbReference>